<dbReference type="PANTHER" id="PTHR45868:SF35">
    <property type="entry name" value="HYDROXYPROLINE-RICH GLYCOPROTEIN FAMILY PROTEIN"/>
    <property type="match status" value="1"/>
</dbReference>
<sequence>MDSAGHMTCELKVETQSPGWHKTLIKVLKSIEGVSFTIDAEMGIARVSGKIDPDKLLVMLAKAGKHTDLLWLDSGNHLTNASSVHRNVVWPHGYNLHGNFGYGYYNNHMSCPPYGVIDPYMKGPFPPQRSLYYDPPHYQPYYEPPAPSFPQAPPPVEDPRLESFCNMM</sequence>
<dbReference type="PANTHER" id="PTHR45868">
    <property type="entry name" value="HEAVY METAL-ASSOCIATED ISOPRENYLATED PLANT PROTEIN 33-RELATED"/>
    <property type="match status" value="1"/>
</dbReference>
<name>A0A067L5S2_JATCU</name>
<reference evidence="2 3" key="1">
    <citation type="journal article" date="2014" name="PLoS ONE">
        <title>Global Analysis of Gene Expression Profiles in Physic Nut (Jatropha curcas L.) Seedlings Exposed to Salt Stress.</title>
        <authorList>
            <person name="Zhang L."/>
            <person name="Zhang C."/>
            <person name="Wu P."/>
            <person name="Chen Y."/>
            <person name="Li M."/>
            <person name="Jiang H."/>
            <person name="Wu G."/>
        </authorList>
    </citation>
    <scope>NUCLEOTIDE SEQUENCE [LARGE SCALE GENOMIC DNA]</scope>
    <source>
        <strain evidence="3">cv. GZQX0401</strain>
        <tissue evidence="2">Young leaves</tissue>
    </source>
</reference>
<evidence type="ECO:0008006" key="4">
    <source>
        <dbReference type="Google" id="ProtNLM"/>
    </source>
</evidence>
<gene>
    <name evidence="2" type="ORF">JCGZ_22359</name>
</gene>
<dbReference type="STRING" id="180498.A0A067L5S2"/>
<dbReference type="KEGG" id="jcu:105628607"/>
<keyword evidence="1" id="KW-0479">Metal-binding</keyword>
<evidence type="ECO:0000256" key="1">
    <source>
        <dbReference type="ARBA" id="ARBA00022723"/>
    </source>
</evidence>
<evidence type="ECO:0000313" key="2">
    <source>
        <dbReference type="EMBL" id="KDP43732.1"/>
    </source>
</evidence>
<dbReference type="Gene3D" id="3.30.70.100">
    <property type="match status" value="1"/>
</dbReference>
<dbReference type="OrthoDB" id="851714at2759"/>
<dbReference type="GO" id="GO:0046872">
    <property type="term" value="F:metal ion binding"/>
    <property type="evidence" value="ECO:0007669"/>
    <property type="project" value="UniProtKB-KW"/>
</dbReference>
<dbReference type="AlphaFoldDB" id="A0A067L5S2"/>
<dbReference type="EMBL" id="KK914259">
    <property type="protein sequence ID" value="KDP43732.1"/>
    <property type="molecule type" value="Genomic_DNA"/>
</dbReference>
<protein>
    <recommendedName>
        <fullName evidence="4">HMA domain-containing protein</fullName>
    </recommendedName>
</protein>
<keyword evidence="3" id="KW-1185">Reference proteome</keyword>
<evidence type="ECO:0000313" key="3">
    <source>
        <dbReference type="Proteomes" id="UP000027138"/>
    </source>
</evidence>
<accession>A0A067L5S2</accession>
<dbReference type="Proteomes" id="UP000027138">
    <property type="component" value="Unassembled WGS sequence"/>
</dbReference>
<proteinExistence type="predicted"/>
<organism evidence="2 3">
    <name type="scientific">Jatropha curcas</name>
    <name type="common">Barbados nut</name>
    <dbReference type="NCBI Taxonomy" id="180498"/>
    <lineage>
        <taxon>Eukaryota</taxon>
        <taxon>Viridiplantae</taxon>
        <taxon>Streptophyta</taxon>
        <taxon>Embryophyta</taxon>
        <taxon>Tracheophyta</taxon>
        <taxon>Spermatophyta</taxon>
        <taxon>Magnoliopsida</taxon>
        <taxon>eudicotyledons</taxon>
        <taxon>Gunneridae</taxon>
        <taxon>Pentapetalae</taxon>
        <taxon>rosids</taxon>
        <taxon>fabids</taxon>
        <taxon>Malpighiales</taxon>
        <taxon>Euphorbiaceae</taxon>
        <taxon>Crotonoideae</taxon>
        <taxon>Jatropheae</taxon>
        <taxon>Jatropha</taxon>
    </lineage>
</organism>